<dbReference type="InterPro" id="IPR032465">
    <property type="entry name" value="ACMSD"/>
</dbReference>
<evidence type="ECO:0000259" key="2">
    <source>
        <dbReference type="Pfam" id="PF04909"/>
    </source>
</evidence>
<evidence type="ECO:0000313" key="4">
    <source>
        <dbReference type="Proteomes" id="UP001524473"/>
    </source>
</evidence>
<dbReference type="PANTHER" id="PTHR21240">
    <property type="entry name" value="2-AMINO-3-CARBOXYLMUCONATE-6-SEMIALDEHYDE DECARBOXYLASE"/>
    <property type="match status" value="1"/>
</dbReference>
<evidence type="ECO:0000256" key="1">
    <source>
        <dbReference type="ARBA" id="ARBA00023239"/>
    </source>
</evidence>
<organism evidence="3 4">
    <name type="scientific">Neglectibacter timonensis</name>
    <dbReference type="NCBI Taxonomy" id="1776382"/>
    <lineage>
        <taxon>Bacteria</taxon>
        <taxon>Bacillati</taxon>
        <taxon>Bacillota</taxon>
        <taxon>Clostridia</taxon>
        <taxon>Eubacteriales</taxon>
        <taxon>Oscillospiraceae</taxon>
        <taxon>Neglectibacter</taxon>
    </lineage>
</organism>
<dbReference type="Pfam" id="PF04909">
    <property type="entry name" value="Amidohydro_2"/>
    <property type="match status" value="1"/>
</dbReference>
<protein>
    <submittedName>
        <fullName evidence="3">Amidohydrolase family protein</fullName>
    </submittedName>
</protein>
<dbReference type="RefSeq" id="WP_066864448.1">
    <property type="nucleotide sequence ID" value="NZ_CABKVV010000014.1"/>
</dbReference>
<reference evidence="3 4" key="1">
    <citation type="submission" date="2022-06" db="EMBL/GenBank/DDBJ databases">
        <title>Isolation of gut microbiota from human fecal samples.</title>
        <authorList>
            <person name="Pamer E.G."/>
            <person name="Barat B."/>
            <person name="Waligurski E."/>
            <person name="Medina S."/>
            <person name="Paddock L."/>
            <person name="Mostad J."/>
        </authorList>
    </citation>
    <scope>NUCLEOTIDE SEQUENCE [LARGE SCALE GENOMIC DNA]</scope>
    <source>
        <strain evidence="3 4">DFI.9.73</strain>
    </source>
</reference>
<keyword evidence="1" id="KW-0456">Lyase</keyword>
<dbReference type="InterPro" id="IPR006680">
    <property type="entry name" value="Amidohydro-rel"/>
</dbReference>
<gene>
    <name evidence="3" type="ORF">NE695_06570</name>
</gene>
<feature type="domain" description="Amidohydrolase-related" evidence="2">
    <location>
        <begin position="5"/>
        <end position="264"/>
    </location>
</feature>
<dbReference type="CDD" id="cd01292">
    <property type="entry name" value="metallo-dependent_hydrolases"/>
    <property type="match status" value="1"/>
</dbReference>
<dbReference type="Gene3D" id="3.20.20.140">
    <property type="entry name" value="Metal-dependent hydrolases"/>
    <property type="match status" value="1"/>
</dbReference>
<dbReference type="EMBL" id="JANFZH010000011">
    <property type="protein sequence ID" value="MCQ4839580.1"/>
    <property type="molecule type" value="Genomic_DNA"/>
</dbReference>
<dbReference type="InterPro" id="IPR032466">
    <property type="entry name" value="Metal_Hydrolase"/>
</dbReference>
<accession>A0ABT1RZ76</accession>
<dbReference type="Proteomes" id="UP001524473">
    <property type="component" value="Unassembled WGS sequence"/>
</dbReference>
<evidence type="ECO:0000313" key="3">
    <source>
        <dbReference type="EMBL" id="MCQ4839580.1"/>
    </source>
</evidence>
<dbReference type="PANTHER" id="PTHR21240:SF28">
    <property type="entry name" value="ISO-OROTATE DECARBOXYLASE (EUROFUNG)"/>
    <property type="match status" value="1"/>
</dbReference>
<comment type="caution">
    <text evidence="3">The sequence shown here is derived from an EMBL/GenBank/DDBJ whole genome shotgun (WGS) entry which is preliminary data.</text>
</comment>
<keyword evidence="4" id="KW-1185">Reference proteome</keyword>
<dbReference type="SUPFAM" id="SSF51556">
    <property type="entry name" value="Metallo-dependent hydrolases"/>
    <property type="match status" value="1"/>
</dbReference>
<name>A0ABT1RZ76_9FIRM</name>
<dbReference type="GeneID" id="90532554"/>
<sequence>MKYFDTHIHFFPDTLAGKALPRLSGICKCPYFTDGTRGGTAAALAEWGCSGGMALHIATTAKQQTSVNNFAAESQHDSIRCFGSVFPYAENALEEMRRIKELGLYGIKLHPDYQEFFIGDDAALPIYAEAEKLGLPIAFHTGRDPYSPSLVHCPPDVLAKIADLFPNLTIIAAHMGGMDMPEAAAQYLAGKSNVYFDTAFASHFLTPGQLEELIRLHGVDRVLFATDCPWSTFPEEKALLEATGLKPAEKEQIACRNAESLFGISV</sequence>
<proteinExistence type="predicted"/>